<dbReference type="Proteomes" id="UP000535589">
    <property type="component" value="Unassembled WGS sequence"/>
</dbReference>
<gene>
    <name evidence="2" type="ORF">HGP28_18360</name>
</gene>
<accession>A0A7X8TTV9</accession>
<feature type="transmembrane region" description="Helical" evidence="1">
    <location>
        <begin position="6"/>
        <end position="26"/>
    </location>
</feature>
<name>A0A7X8TTV9_9VIBR</name>
<keyword evidence="3" id="KW-1185">Reference proteome</keyword>
<dbReference type="EMBL" id="JABAIK010000030">
    <property type="protein sequence ID" value="NLS14825.1"/>
    <property type="molecule type" value="Genomic_DNA"/>
</dbReference>
<evidence type="ECO:0000256" key="1">
    <source>
        <dbReference type="SAM" id="Phobius"/>
    </source>
</evidence>
<reference evidence="2 3" key="1">
    <citation type="submission" date="2020-04" db="EMBL/GenBank/DDBJ databases">
        <title>Vibrio sp. SM6, a novel species isolated from seawater.</title>
        <authorList>
            <person name="Wang X."/>
        </authorList>
    </citation>
    <scope>NUCLEOTIDE SEQUENCE [LARGE SCALE GENOMIC DNA]</scope>
    <source>
        <strain evidence="2 3">SM6</strain>
    </source>
</reference>
<evidence type="ECO:0000313" key="3">
    <source>
        <dbReference type="Proteomes" id="UP000535589"/>
    </source>
</evidence>
<evidence type="ECO:0000313" key="2">
    <source>
        <dbReference type="EMBL" id="NLS14825.1"/>
    </source>
</evidence>
<organism evidence="2 3">
    <name type="scientific">Vibrio agarilyticus</name>
    <dbReference type="NCBI Taxonomy" id="2726741"/>
    <lineage>
        <taxon>Bacteria</taxon>
        <taxon>Pseudomonadati</taxon>
        <taxon>Pseudomonadota</taxon>
        <taxon>Gammaproteobacteria</taxon>
        <taxon>Vibrionales</taxon>
        <taxon>Vibrionaceae</taxon>
        <taxon>Vibrio</taxon>
    </lineage>
</organism>
<protein>
    <submittedName>
        <fullName evidence="2">Uncharacterized protein</fullName>
    </submittedName>
</protein>
<dbReference type="RefSeq" id="WP_168837898.1">
    <property type="nucleotide sequence ID" value="NZ_JABAIK010000030.1"/>
</dbReference>
<sequence length="55" mass="6038">MNEVLIHYAIIWAGVSLVGGIVGRLFGCSFFKSAFTIGGLYLLWVIVKAATRKSY</sequence>
<keyword evidence="1" id="KW-1133">Transmembrane helix</keyword>
<proteinExistence type="predicted"/>
<keyword evidence="1" id="KW-0812">Transmembrane</keyword>
<comment type="caution">
    <text evidence="2">The sequence shown here is derived from an EMBL/GenBank/DDBJ whole genome shotgun (WGS) entry which is preliminary data.</text>
</comment>
<keyword evidence="1" id="KW-0472">Membrane</keyword>
<dbReference type="AlphaFoldDB" id="A0A7X8TTV9"/>
<feature type="transmembrane region" description="Helical" evidence="1">
    <location>
        <begin position="33"/>
        <end position="51"/>
    </location>
</feature>